<dbReference type="GO" id="GO:0003723">
    <property type="term" value="F:RNA binding"/>
    <property type="evidence" value="ECO:0007669"/>
    <property type="project" value="UniProtKB-UniRule"/>
</dbReference>
<keyword evidence="2" id="KW-0694">RNA-binding</keyword>
<dbReference type="SMART" id="SM00322">
    <property type="entry name" value="KH"/>
    <property type="match status" value="2"/>
</dbReference>
<protein>
    <recommendedName>
        <fullName evidence="3">K Homology domain-containing protein</fullName>
    </recommendedName>
</protein>
<feature type="domain" description="K Homology" evidence="3">
    <location>
        <begin position="47"/>
        <end position="120"/>
    </location>
</feature>
<dbReference type="Pfam" id="PF22985">
    <property type="entry name" value="KH_BICC1"/>
    <property type="match status" value="2"/>
</dbReference>
<organism evidence="4 5">
    <name type="scientific">Diploptera punctata</name>
    <name type="common">Pacific beetle cockroach</name>
    <dbReference type="NCBI Taxonomy" id="6984"/>
    <lineage>
        <taxon>Eukaryota</taxon>
        <taxon>Metazoa</taxon>
        <taxon>Ecdysozoa</taxon>
        <taxon>Arthropoda</taxon>
        <taxon>Hexapoda</taxon>
        <taxon>Insecta</taxon>
        <taxon>Pterygota</taxon>
        <taxon>Neoptera</taxon>
        <taxon>Polyneoptera</taxon>
        <taxon>Dictyoptera</taxon>
        <taxon>Blattodea</taxon>
        <taxon>Blaberoidea</taxon>
        <taxon>Blaberidae</taxon>
        <taxon>Diplopterinae</taxon>
        <taxon>Diploptera</taxon>
    </lineage>
</organism>
<dbReference type="InterPro" id="IPR036612">
    <property type="entry name" value="KH_dom_type_1_sf"/>
</dbReference>
<accession>A0AAD7ZRL8</accession>
<dbReference type="PANTHER" id="PTHR10627:SF69">
    <property type="entry name" value="PROTEIN BICAUDAL C"/>
    <property type="match status" value="1"/>
</dbReference>
<proteinExistence type="predicted"/>
<name>A0AAD7ZRL8_DIPPU</name>
<sequence>TYTLSKSKEFQNLAKNPVDPHVRVAGRLQDVKMAKEKVMEILDTRSNRVTLKMDVSYTDHSHIIGKAGMTIRKVMEDTGCHIHFPDSNRSNPTEKSNQVSIAGELENVEKARARVRSLTPLMFSFPVPRVEPQSLPDINSSYVKSVQEKYCVHVMYKKSSSFFGTMVVIKGREWEVSMVEEATVMIIRYMCNVEPHKFNVQMTLEISPHHHSIVLGKNRSNLFHIMKNTNTQIIFPDASDSNIENLRRSSVTITGYIHDVYVARQQLMGSLPIVLMFDLPEEIVVGTEDVTQLAQRFNVIISLRQKAKQNVVSVIIKGIERNASCVYETRNKLLGVDEPRIIADIPRIYEIPLSQSLPSLNGDTYGSGNGRIRPRLTLNTNYAKDGNVPFIFPIDLEANQKGLEGFWSVVTGDGGFKYSIFKLFNYLFYESQLPSNSSHQPFCLAETKILFSCLSSNTSSLSSPTVSPQSGNSPLQMQTESSNMKTLICIKCHCLAPGCEKKSRENPQMSYNFNAKILAYEAMEIKPLPGEIRLPNPRWAGLGLSQSSPVMTVDQLRREGFNTSLLDEAAGTDASALAVLHSNEHGENRDLCLSDYLDSNTPDIVNKIIDMDIQTLDALLVILGLERFI</sequence>
<keyword evidence="1" id="KW-0677">Repeat</keyword>
<dbReference type="Gene3D" id="3.30.310.270">
    <property type="match status" value="2"/>
</dbReference>
<dbReference type="InterPro" id="IPR004088">
    <property type="entry name" value="KH_dom_type_1"/>
</dbReference>
<dbReference type="SUPFAM" id="SSF54791">
    <property type="entry name" value="Eukaryotic type KH-domain (KH-domain type I)"/>
    <property type="match status" value="2"/>
</dbReference>
<dbReference type="AlphaFoldDB" id="A0AAD7ZRL8"/>
<dbReference type="PANTHER" id="PTHR10627">
    <property type="entry name" value="SCP160"/>
    <property type="match status" value="1"/>
</dbReference>
<evidence type="ECO:0000256" key="2">
    <source>
        <dbReference type="PROSITE-ProRule" id="PRU00117"/>
    </source>
</evidence>
<feature type="domain" description="K Homology" evidence="3">
    <location>
        <begin position="198"/>
        <end position="272"/>
    </location>
</feature>
<keyword evidence="5" id="KW-1185">Reference proteome</keyword>
<dbReference type="InterPro" id="IPR054727">
    <property type="entry name" value="BICC1_KH"/>
</dbReference>
<dbReference type="Pfam" id="PF00013">
    <property type="entry name" value="KH_1"/>
    <property type="match status" value="1"/>
</dbReference>
<dbReference type="Pfam" id="PF22801">
    <property type="entry name" value="KH_GLD-3_1st"/>
    <property type="match status" value="1"/>
</dbReference>
<dbReference type="InterPro" id="IPR047554">
    <property type="entry name" value="BICC1_KH-I_rpt2"/>
</dbReference>
<feature type="non-terminal residue" evidence="4">
    <location>
        <position position="1"/>
    </location>
</feature>
<evidence type="ECO:0000256" key="1">
    <source>
        <dbReference type="ARBA" id="ARBA00022737"/>
    </source>
</evidence>
<dbReference type="Proteomes" id="UP001233999">
    <property type="component" value="Unassembled WGS sequence"/>
</dbReference>
<dbReference type="EMBL" id="JASPKZ010007271">
    <property type="protein sequence ID" value="KAJ9585438.1"/>
    <property type="molecule type" value="Genomic_DNA"/>
</dbReference>
<evidence type="ECO:0000313" key="5">
    <source>
        <dbReference type="Proteomes" id="UP001233999"/>
    </source>
</evidence>
<evidence type="ECO:0000313" key="4">
    <source>
        <dbReference type="EMBL" id="KAJ9585438.1"/>
    </source>
</evidence>
<dbReference type="CDD" id="cd22421">
    <property type="entry name" value="KH-I_BICC1_rpt2"/>
    <property type="match status" value="1"/>
</dbReference>
<dbReference type="GO" id="GO:0005737">
    <property type="term" value="C:cytoplasm"/>
    <property type="evidence" value="ECO:0007669"/>
    <property type="project" value="TreeGrafter"/>
</dbReference>
<reference evidence="4" key="1">
    <citation type="journal article" date="2023" name="IScience">
        <title>Live-bearing cockroach genome reveals convergent evolutionary mechanisms linked to viviparity in insects and beyond.</title>
        <authorList>
            <person name="Fouks B."/>
            <person name="Harrison M.C."/>
            <person name="Mikhailova A.A."/>
            <person name="Marchal E."/>
            <person name="English S."/>
            <person name="Carruthers M."/>
            <person name="Jennings E.C."/>
            <person name="Chiamaka E.L."/>
            <person name="Frigard R.A."/>
            <person name="Pippel M."/>
            <person name="Attardo G.M."/>
            <person name="Benoit J.B."/>
            <person name="Bornberg-Bauer E."/>
            <person name="Tobe S.S."/>
        </authorList>
    </citation>
    <scope>NUCLEOTIDE SEQUENCE</scope>
    <source>
        <strain evidence="4">Stay&amp;Tobe</strain>
    </source>
</reference>
<reference evidence="4" key="2">
    <citation type="submission" date="2023-05" db="EMBL/GenBank/DDBJ databases">
        <authorList>
            <person name="Fouks B."/>
        </authorList>
    </citation>
    <scope>NUCLEOTIDE SEQUENCE</scope>
    <source>
        <strain evidence="4">Stay&amp;Tobe</strain>
        <tissue evidence="4">Testes</tissue>
    </source>
</reference>
<evidence type="ECO:0000259" key="3">
    <source>
        <dbReference type="SMART" id="SM00322"/>
    </source>
</evidence>
<dbReference type="GO" id="GO:0010468">
    <property type="term" value="P:regulation of gene expression"/>
    <property type="evidence" value="ECO:0007669"/>
    <property type="project" value="UniProtKB-ARBA"/>
</dbReference>
<comment type="caution">
    <text evidence="4">The sequence shown here is derived from an EMBL/GenBank/DDBJ whole genome shotgun (WGS) entry which is preliminary data.</text>
</comment>
<feature type="non-terminal residue" evidence="4">
    <location>
        <position position="629"/>
    </location>
</feature>
<dbReference type="InterPro" id="IPR004087">
    <property type="entry name" value="KH_dom"/>
</dbReference>
<dbReference type="PROSITE" id="PS50084">
    <property type="entry name" value="KH_TYPE_1"/>
    <property type="match status" value="2"/>
</dbReference>
<gene>
    <name evidence="4" type="ORF">L9F63_002769</name>
</gene>